<name>A0A395M350_9BACT</name>
<dbReference type="PROSITE" id="PS50850">
    <property type="entry name" value="MFS"/>
    <property type="match status" value="1"/>
</dbReference>
<gene>
    <name evidence="8" type="ORF">D0433_01905</name>
</gene>
<accession>A0A395M350</accession>
<evidence type="ECO:0000259" key="7">
    <source>
        <dbReference type="PROSITE" id="PS50850"/>
    </source>
</evidence>
<feature type="transmembrane region" description="Helical" evidence="6">
    <location>
        <begin position="95"/>
        <end position="116"/>
    </location>
</feature>
<feature type="transmembrane region" description="Helical" evidence="6">
    <location>
        <begin position="128"/>
        <end position="150"/>
    </location>
</feature>
<keyword evidence="3 6" id="KW-0812">Transmembrane</keyword>
<dbReference type="Proteomes" id="UP000266389">
    <property type="component" value="Unassembled WGS sequence"/>
</dbReference>
<keyword evidence="4 6" id="KW-1133">Transmembrane helix</keyword>
<feature type="transmembrane region" description="Helical" evidence="6">
    <location>
        <begin position="212"/>
        <end position="229"/>
    </location>
</feature>
<evidence type="ECO:0000256" key="1">
    <source>
        <dbReference type="ARBA" id="ARBA00004651"/>
    </source>
</evidence>
<organism evidence="8 9">
    <name type="scientific">Candidatus Thermochlorobacter aerophilus</name>
    <dbReference type="NCBI Taxonomy" id="1868324"/>
    <lineage>
        <taxon>Bacteria</taxon>
        <taxon>Pseudomonadati</taxon>
        <taxon>Chlorobiota</taxon>
        <taxon>Chlorobiia</taxon>
        <taxon>Chlorobiales</taxon>
        <taxon>Candidatus Thermochlorobacteriaceae</taxon>
        <taxon>Candidatus Thermochlorobacter</taxon>
    </lineage>
</organism>
<dbReference type="PANTHER" id="PTHR43124:SF3">
    <property type="entry name" value="CHLORAMPHENICOL EFFLUX PUMP RV0191"/>
    <property type="match status" value="1"/>
</dbReference>
<dbReference type="PANTHER" id="PTHR43124">
    <property type="entry name" value="PURINE EFFLUX PUMP PBUE"/>
    <property type="match status" value="1"/>
</dbReference>
<feature type="transmembrane region" description="Helical" evidence="6">
    <location>
        <begin position="69"/>
        <end position="89"/>
    </location>
</feature>
<evidence type="ECO:0000313" key="8">
    <source>
        <dbReference type="EMBL" id="RFM25166.1"/>
    </source>
</evidence>
<feature type="domain" description="Major facilitator superfamily (MFS) profile" evidence="7">
    <location>
        <begin position="4"/>
        <end position="397"/>
    </location>
</feature>
<evidence type="ECO:0000256" key="4">
    <source>
        <dbReference type="ARBA" id="ARBA00022989"/>
    </source>
</evidence>
<dbReference type="SUPFAM" id="SSF103473">
    <property type="entry name" value="MFS general substrate transporter"/>
    <property type="match status" value="1"/>
</dbReference>
<feature type="transmembrane region" description="Helical" evidence="6">
    <location>
        <begin position="371"/>
        <end position="392"/>
    </location>
</feature>
<evidence type="ECO:0000256" key="6">
    <source>
        <dbReference type="SAM" id="Phobius"/>
    </source>
</evidence>
<dbReference type="InterPro" id="IPR050189">
    <property type="entry name" value="MFS_Efflux_Transporters"/>
</dbReference>
<dbReference type="InterPro" id="IPR036259">
    <property type="entry name" value="MFS_trans_sf"/>
</dbReference>
<evidence type="ECO:0000256" key="5">
    <source>
        <dbReference type="ARBA" id="ARBA00023136"/>
    </source>
</evidence>
<dbReference type="Pfam" id="PF07690">
    <property type="entry name" value="MFS_1"/>
    <property type="match status" value="2"/>
</dbReference>
<feature type="transmembrane region" description="Helical" evidence="6">
    <location>
        <begin position="275"/>
        <end position="293"/>
    </location>
</feature>
<feature type="transmembrane region" description="Helical" evidence="6">
    <location>
        <begin position="249"/>
        <end position="268"/>
    </location>
</feature>
<reference evidence="8 9" key="1">
    <citation type="journal article" date="2011" name="ISME J.">
        <title>Community ecology of hot spring cyanobacterial mats: predominant populations and their functional potential.</title>
        <authorList>
            <person name="Klatt C.G."/>
            <person name="Wood J.M."/>
            <person name="Rusch D.B."/>
            <person name="Bateson M.M."/>
            <person name="Hamamura N."/>
            <person name="Heidelberg J.F."/>
            <person name="Grossman A.R."/>
            <person name="Bhaya D."/>
            <person name="Cohan F.M."/>
            <person name="Kuhl M."/>
            <person name="Bryant D.A."/>
            <person name="Ward D.M."/>
        </authorList>
    </citation>
    <scope>NUCLEOTIDE SEQUENCE [LARGE SCALE GENOMIC DNA]</scope>
    <source>
        <strain evidence="8">OS</strain>
    </source>
</reference>
<protein>
    <submittedName>
        <fullName evidence="8">MFS transporter</fullName>
    </submittedName>
</protein>
<comment type="caution">
    <text evidence="8">The sequence shown here is derived from an EMBL/GenBank/DDBJ whole genome shotgun (WGS) entry which is preliminary data.</text>
</comment>
<dbReference type="AlphaFoldDB" id="A0A395M350"/>
<keyword evidence="2" id="KW-1003">Cell membrane</keyword>
<evidence type="ECO:0000256" key="2">
    <source>
        <dbReference type="ARBA" id="ARBA00022475"/>
    </source>
</evidence>
<proteinExistence type="predicted"/>
<dbReference type="GO" id="GO:0005886">
    <property type="term" value="C:plasma membrane"/>
    <property type="evidence" value="ECO:0007669"/>
    <property type="project" value="UniProtKB-SubCell"/>
</dbReference>
<dbReference type="EMBL" id="PHFL01000008">
    <property type="protein sequence ID" value="RFM25166.1"/>
    <property type="molecule type" value="Genomic_DNA"/>
</dbReference>
<sequence>MHSLLLLLSAVYLTYMLDYMIMPALTQAFVKAFDSSTRELGILVSAYSLSASMFGILGAFYLDRFNRKNALLVLYGGFAVSLLLCALAPSATYLILARVIAGAFGGLMVATIFSIIGDQIEPEHQGVAFGTVLSSFAIASVVGVPLGLFLAEKFSWNAIFYFNALLSFLVWIALLVRLPSMHAHLSLNGVTNGASQKISAQAKAILTSRSNFSAFLVTALIAMASYAVIPFINPFLASNRGLSDSEIRLLYMVGGVVTFLMSYPTGWLADRFGKWTLFFGISLLLVPLTLLFTTMPTSSFALMMFIFVAFMSLSRARRIPALALITSSVPPTVRAGFMSVNASFEQLFSGISASLASLLVVRLPSGEIQGFLFAGILSASVAMLAAILLRFVKPIAEKEPSLISSIAHAEAK</sequence>
<evidence type="ECO:0000256" key="3">
    <source>
        <dbReference type="ARBA" id="ARBA00022692"/>
    </source>
</evidence>
<feature type="transmembrane region" description="Helical" evidence="6">
    <location>
        <begin position="42"/>
        <end position="62"/>
    </location>
</feature>
<comment type="subcellular location">
    <subcellularLocation>
        <location evidence="1">Cell membrane</location>
        <topology evidence="1">Multi-pass membrane protein</topology>
    </subcellularLocation>
</comment>
<dbReference type="Gene3D" id="1.20.1250.20">
    <property type="entry name" value="MFS general substrate transporter like domains"/>
    <property type="match status" value="1"/>
</dbReference>
<keyword evidence="5 6" id="KW-0472">Membrane</keyword>
<feature type="transmembrane region" description="Helical" evidence="6">
    <location>
        <begin position="299"/>
        <end position="316"/>
    </location>
</feature>
<dbReference type="GO" id="GO:0022857">
    <property type="term" value="F:transmembrane transporter activity"/>
    <property type="evidence" value="ECO:0007669"/>
    <property type="project" value="InterPro"/>
</dbReference>
<feature type="transmembrane region" description="Helical" evidence="6">
    <location>
        <begin position="156"/>
        <end position="176"/>
    </location>
</feature>
<evidence type="ECO:0000313" key="9">
    <source>
        <dbReference type="Proteomes" id="UP000266389"/>
    </source>
</evidence>
<dbReference type="InterPro" id="IPR011701">
    <property type="entry name" value="MFS"/>
</dbReference>
<dbReference type="InterPro" id="IPR020846">
    <property type="entry name" value="MFS_dom"/>
</dbReference>